<dbReference type="PANTHER" id="PTHR33735:SF10">
    <property type="entry name" value="EXPRESSED PROTEIN"/>
    <property type="match status" value="1"/>
</dbReference>
<reference evidence="1" key="1">
    <citation type="submission" date="2022-07" db="EMBL/GenBank/DDBJ databases">
        <authorList>
            <person name="Macas J."/>
            <person name="Novak P."/>
            <person name="Neumann P."/>
        </authorList>
    </citation>
    <scope>NUCLEOTIDE SEQUENCE</scope>
</reference>
<proteinExistence type="predicted"/>
<protein>
    <submittedName>
        <fullName evidence="1">Uncharacterized protein</fullName>
    </submittedName>
</protein>
<accession>A0AAV0F523</accession>
<dbReference type="Proteomes" id="UP001152523">
    <property type="component" value="Unassembled WGS sequence"/>
</dbReference>
<dbReference type="AlphaFoldDB" id="A0AAV0F523"/>
<gene>
    <name evidence="1" type="ORF">CEPIT_LOCUS30781</name>
</gene>
<sequence length="229" mass="25454">MSRKSPFSFMNFRSLAGLLQQYYRVSRGGLTVPSNLPSARHNYCMNPGLRLFGNSTEDFTSNPKPQPLKNDSGKIVVNDTAASYSKFLTWAKWLIGSMLSVIFPFFKCKLDGIQKIEGEVEGVVQEVEEVAEVVEKVATTVEYVMGVVADKIPANSNLKEAVEVVEHASAEVAEDAHSVTAFIHKVEVVKEDLKNLEMTEPARLREKINKEFADDKLKKEVSITPSGLQ</sequence>
<keyword evidence="2" id="KW-1185">Reference proteome</keyword>
<evidence type="ECO:0000313" key="1">
    <source>
        <dbReference type="EMBL" id="CAH9130628.1"/>
    </source>
</evidence>
<dbReference type="EMBL" id="CAMAPF010000963">
    <property type="protein sequence ID" value="CAH9130628.1"/>
    <property type="molecule type" value="Genomic_DNA"/>
</dbReference>
<comment type="caution">
    <text evidence="1">The sequence shown here is derived from an EMBL/GenBank/DDBJ whole genome shotgun (WGS) entry which is preliminary data.</text>
</comment>
<evidence type="ECO:0000313" key="2">
    <source>
        <dbReference type="Proteomes" id="UP001152523"/>
    </source>
</evidence>
<name>A0AAV0F523_9ASTE</name>
<dbReference type="PANTHER" id="PTHR33735">
    <property type="entry name" value="EXPRESSED PROTEIN"/>
    <property type="match status" value="1"/>
</dbReference>
<organism evidence="1 2">
    <name type="scientific">Cuscuta epithymum</name>
    <dbReference type="NCBI Taxonomy" id="186058"/>
    <lineage>
        <taxon>Eukaryota</taxon>
        <taxon>Viridiplantae</taxon>
        <taxon>Streptophyta</taxon>
        <taxon>Embryophyta</taxon>
        <taxon>Tracheophyta</taxon>
        <taxon>Spermatophyta</taxon>
        <taxon>Magnoliopsida</taxon>
        <taxon>eudicotyledons</taxon>
        <taxon>Gunneridae</taxon>
        <taxon>Pentapetalae</taxon>
        <taxon>asterids</taxon>
        <taxon>lamiids</taxon>
        <taxon>Solanales</taxon>
        <taxon>Convolvulaceae</taxon>
        <taxon>Cuscuteae</taxon>
        <taxon>Cuscuta</taxon>
        <taxon>Cuscuta subgen. Cuscuta</taxon>
    </lineage>
</organism>